<dbReference type="OrthoDB" id="9779041at2"/>
<reference evidence="2 3" key="1">
    <citation type="submission" date="2018-09" db="EMBL/GenBank/DDBJ databases">
        <title>Mesorhizobium carmichaelinearum sp. nov. isolated from Carmichaelinea spp. root nodules in New Zealand.</title>
        <authorList>
            <person name="De Meyer S.E."/>
        </authorList>
    </citation>
    <scope>NUCLEOTIDE SEQUENCE [LARGE SCALE GENOMIC DNA]</scope>
    <source>
        <strain evidence="2 3">ICMP19557</strain>
    </source>
</reference>
<dbReference type="InterPro" id="IPR036291">
    <property type="entry name" value="NAD(P)-bd_dom_sf"/>
</dbReference>
<dbReference type="Pfam" id="PF22917">
    <property type="entry name" value="PRISE"/>
    <property type="match status" value="1"/>
</dbReference>
<dbReference type="Proteomes" id="UP000272706">
    <property type="component" value="Unassembled WGS sequence"/>
</dbReference>
<dbReference type="EMBL" id="QZWZ01000073">
    <property type="protein sequence ID" value="RJT26115.1"/>
    <property type="molecule type" value="Genomic_DNA"/>
</dbReference>
<feature type="domain" description="PRISE-like Rossmann-fold" evidence="1">
    <location>
        <begin position="90"/>
        <end position="293"/>
    </location>
</feature>
<dbReference type="InterPro" id="IPR055222">
    <property type="entry name" value="PRISE-like_Rossmann-fold"/>
</dbReference>
<keyword evidence="3" id="KW-1185">Reference proteome</keyword>
<dbReference type="SUPFAM" id="SSF51735">
    <property type="entry name" value="NAD(P)-binding Rossmann-fold domains"/>
    <property type="match status" value="1"/>
</dbReference>
<proteinExistence type="predicted"/>
<gene>
    <name evidence="2" type="ORF">D3227_37515</name>
</gene>
<organism evidence="2 3">
    <name type="scientific">Mesorhizobium waimense</name>
    <dbReference type="NCBI Taxonomy" id="1300307"/>
    <lineage>
        <taxon>Bacteria</taxon>
        <taxon>Pseudomonadati</taxon>
        <taxon>Pseudomonadota</taxon>
        <taxon>Alphaproteobacteria</taxon>
        <taxon>Hyphomicrobiales</taxon>
        <taxon>Phyllobacteriaceae</taxon>
        <taxon>Mesorhizobium</taxon>
    </lineage>
</organism>
<dbReference type="PANTHER" id="PTHR32487:SF0">
    <property type="entry name" value="3-OXO-DELTA(4,5)-STEROID 5-BETA-REDUCTASE"/>
    <property type="match status" value="1"/>
</dbReference>
<dbReference type="CDD" id="cd08948">
    <property type="entry name" value="5beta-POR_like_SDR_a"/>
    <property type="match status" value="1"/>
</dbReference>
<dbReference type="AlphaFoldDB" id="A0A3A5JVT6"/>
<evidence type="ECO:0000313" key="2">
    <source>
        <dbReference type="EMBL" id="RJT26115.1"/>
    </source>
</evidence>
<sequence>MTVGERRILIVGATGLVGAAATEHFSSLPGWDVVALSRRPPLAQASYHIAVDLTDRDACLNAFKGAPRITHILYAALYEEEDLETGWRSMSQAGINLQMLQNVVESVEATSELSHVTILQGGKAYGSHLGRVPVPAKERWPRMSHHIFYWQQEDYLRARSAEAGWAFSVLRPQLILGDALRSPMNIVAALGVYASVMREMGRPLTFPGGGAYVTACADSRLIAGAAEFCATRPEAAGETFNVVNGDAVVWRDLWPSIAAHFNMPVGDDEPMKLSEQMPLFSDWWDRIVAAHSLKILSMNEIVGASWQTADLTLGYGRERPFDRLMSPIKLRKAGFSDCTDTEDAILHWLKRMQTARILPS</sequence>
<accession>A0A3A5JVT6</accession>
<dbReference type="Gene3D" id="3.40.50.720">
    <property type="entry name" value="NAD(P)-binding Rossmann-like Domain"/>
    <property type="match status" value="1"/>
</dbReference>
<comment type="caution">
    <text evidence="2">The sequence shown here is derived from an EMBL/GenBank/DDBJ whole genome shotgun (WGS) entry which is preliminary data.</text>
</comment>
<dbReference type="PANTHER" id="PTHR32487">
    <property type="entry name" value="3-OXO-DELTA(4,5)-STEROID 5-BETA-REDUCTASE"/>
    <property type="match status" value="1"/>
</dbReference>
<evidence type="ECO:0000259" key="1">
    <source>
        <dbReference type="Pfam" id="PF22917"/>
    </source>
</evidence>
<name>A0A3A5JVT6_9HYPH</name>
<evidence type="ECO:0000313" key="3">
    <source>
        <dbReference type="Proteomes" id="UP000272706"/>
    </source>
</evidence>
<protein>
    <submittedName>
        <fullName evidence="2">SDR family oxidoreductase</fullName>
    </submittedName>
</protein>
<dbReference type="RefSeq" id="WP_120019125.1">
    <property type="nucleotide sequence ID" value="NZ_QZWZ01000073.1"/>
</dbReference>